<reference evidence="4 5" key="1">
    <citation type="submission" date="2016-10" db="EMBL/GenBank/DDBJ databases">
        <authorList>
            <person name="de Groot N.N."/>
        </authorList>
    </citation>
    <scope>NUCLEOTIDE SEQUENCE [LARGE SCALE GENOMIC DNA]</scope>
    <source>
        <strain evidence="4 5">JCM 11308</strain>
    </source>
</reference>
<dbReference type="Pfam" id="PF13845">
    <property type="entry name" value="Septum_form"/>
    <property type="match status" value="1"/>
</dbReference>
<protein>
    <submittedName>
        <fullName evidence="4">Septum formation</fullName>
    </submittedName>
</protein>
<dbReference type="AlphaFoldDB" id="A0A1G6MBQ4"/>
<evidence type="ECO:0000313" key="5">
    <source>
        <dbReference type="Proteomes" id="UP000199417"/>
    </source>
</evidence>
<dbReference type="EMBL" id="FNAB01000001">
    <property type="protein sequence ID" value="SDC52747.1"/>
    <property type="molecule type" value="Genomic_DNA"/>
</dbReference>
<evidence type="ECO:0000313" key="4">
    <source>
        <dbReference type="EMBL" id="SDC52747.1"/>
    </source>
</evidence>
<evidence type="ECO:0000259" key="3">
    <source>
        <dbReference type="Pfam" id="PF13845"/>
    </source>
</evidence>
<organism evidence="4 5">
    <name type="scientific">Rhodococcus tukisamuensis</name>
    <dbReference type="NCBI Taxonomy" id="168276"/>
    <lineage>
        <taxon>Bacteria</taxon>
        <taxon>Bacillati</taxon>
        <taxon>Actinomycetota</taxon>
        <taxon>Actinomycetes</taxon>
        <taxon>Mycobacteriales</taxon>
        <taxon>Nocardiaceae</taxon>
        <taxon>Rhodococcus</taxon>
    </lineage>
</organism>
<keyword evidence="2" id="KW-0472">Membrane</keyword>
<feature type="compositionally biased region" description="Pro residues" evidence="1">
    <location>
        <begin position="377"/>
        <end position="388"/>
    </location>
</feature>
<feature type="compositionally biased region" description="Low complexity" evidence="1">
    <location>
        <begin position="32"/>
        <end position="47"/>
    </location>
</feature>
<name>A0A1G6MBQ4_9NOCA</name>
<gene>
    <name evidence="4" type="ORF">SAMN05444580_101117</name>
</gene>
<dbReference type="Proteomes" id="UP000199417">
    <property type="component" value="Unassembled WGS sequence"/>
</dbReference>
<sequence length="388" mass="40080">MPTGMMEVMSDESTPETPSADPTDGPPDRAEAAAPADVPADASADNPQQRYMSARTTRRVLAAVALGAVLAALVTVVFSGGFKSETELISHPSTGGPMSTGAVAGTAFGTAGVGDCLTWTKDDASDLSKVDCSAKHLFEVAAEVDLSVFPGTEFGPGSRFPGVLRFSQLRDEHCAPAVNEYLGARYDPHGKYSVGLINPGEAGWAAGERTVRCGLQNSGTTGTLQPITGTVSGQDQSKAWPAGTCIGINQNVPTDPVDCAEAHAFEAISVVDLGAKFPDGFPSVEDQDKYLEETCTQASNEYLGADGLRNKTLTLFWDNLDLTSWLAGSRKVNCSVGKEVDTGGFASIVNSTKGDILINGAPPVAPPPLPEGRSLPTPLPGAGPAPAG</sequence>
<feature type="region of interest" description="Disordered" evidence="1">
    <location>
        <begin position="360"/>
        <end position="388"/>
    </location>
</feature>
<dbReference type="STRING" id="168276.SAMN05444580_101117"/>
<evidence type="ECO:0000256" key="2">
    <source>
        <dbReference type="SAM" id="Phobius"/>
    </source>
</evidence>
<accession>A0A1G6MBQ4</accession>
<dbReference type="InterPro" id="IPR026004">
    <property type="entry name" value="Septum_form"/>
</dbReference>
<evidence type="ECO:0000256" key="1">
    <source>
        <dbReference type="SAM" id="MobiDB-lite"/>
    </source>
</evidence>
<feature type="domain" description="Septum formation-related" evidence="3">
    <location>
        <begin position="114"/>
        <end position="334"/>
    </location>
</feature>
<keyword evidence="2" id="KW-1133">Transmembrane helix</keyword>
<feature type="region of interest" description="Disordered" evidence="1">
    <location>
        <begin position="1"/>
        <end position="50"/>
    </location>
</feature>
<feature type="transmembrane region" description="Helical" evidence="2">
    <location>
        <begin position="60"/>
        <end position="82"/>
    </location>
</feature>
<keyword evidence="2" id="KW-0812">Transmembrane</keyword>
<proteinExistence type="predicted"/>
<keyword evidence="5" id="KW-1185">Reference proteome</keyword>